<dbReference type="InterPro" id="IPR013083">
    <property type="entry name" value="Znf_RING/FYVE/PHD"/>
</dbReference>
<proteinExistence type="predicted"/>
<comment type="caution">
    <text evidence="4">The sequence shown here is derived from an EMBL/GenBank/DDBJ whole genome shotgun (WGS) entry which is preliminary data.</text>
</comment>
<name>A0A1L7V7D0_FUSPR</name>
<keyword evidence="1" id="KW-0862">Zinc</keyword>
<dbReference type="EMBL" id="FJOF01000002">
    <property type="protein sequence ID" value="CZR36723.1"/>
    <property type="molecule type" value="Genomic_DNA"/>
</dbReference>
<feature type="domain" description="RING-type" evidence="3">
    <location>
        <begin position="84"/>
        <end position="134"/>
    </location>
</feature>
<dbReference type="SMART" id="SM00184">
    <property type="entry name" value="RING"/>
    <property type="match status" value="1"/>
</dbReference>
<gene>
    <name evidence="4" type="ORF">FPRO_03017</name>
</gene>
<dbReference type="PROSITE" id="PS50089">
    <property type="entry name" value="ZF_RING_2"/>
    <property type="match status" value="1"/>
</dbReference>
<evidence type="ECO:0000259" key="3">
    <source>
        <dbReference type="PROSITE" id="PS50089"/>
    </source>
</evidence>
<organism evidence="4 5">
    <name type="scientific">Fusarium proliferatum (strain ET1)</name>
    <name type="common">Orchid endophyte fungus</name>
    <dbReference type="NCBI Taxonomy" id="1227346"/>
    <lineage>
        <taxon>Eukaryota</taxon>
        <taxon>Fungi</taxon>
        <taxon>Dikarya</taxon>
        <taxon>Ascomycota</taxon>
        <taxon>Pezizomycotina</taxon>
        <taxon>Sordariomycetes</taxon>
        <taxon>Hypocreomycetidae</taxon>
        <taxon>Hypocreales</taxon>
        <taxon>Nectriaceae</taxon>
        <taxon>Fusarium</taxon>
        <taxon>Fusarium fujikuroi species complex</taxon>
    </lineage>
</organism>
<sequence length="242" mass="28013">MTDVSRRRQQPRKRYLRTRASKTSPGPQHQNTNGILGSGSWEKTKILPRFSSWFQPHRRYDPKESFFPFPKITFLIDQPTEVKCQICHQASCQIKSDAEPPDGSTFGLMPCGHAACLQCLEGWFEYQGTCPFCRVDLIYPGCGHRVPARPLTREGLHLLPKTLPDQGRIPNFCAQCLKAELLTQAKEKLKPATEEFEEARLRFYHTKAPTDEAIMLNKRDEFETVFREDVYFKQLSTWLTSW</sequence>
<feature type="compositionally biased region" description="Basic residues" evidence="2">
    <location>
        <begin position="7"/>
        <end position="20"/>
    </location>
</feature>
<evidence type="ECO:0000256" key="1">
    <source>
        <dbReference type="PROSITE-ProRule" id="PRU00175"/>
    </source>
</evidence>
<dbReference type="VEuPathDB" id="FungiDB:FPRO_03017"/>
<dbReference type="Gene3D" id="3.30.40.10">
    <property type="entry name" value="Zinc/RING finger domain, C3HC4 (zinc finger)"/>
    <property type="match status" value="1"/>
</dbReference>
<feature type="compositionally biased region" description="Polar residues" evidence="2">
    <location>
        <begin position="21"/>
        <end position="35"/>
    </location>
</feature>
<keyword evidence="5" id="KW-1185">Reference proteome</keyword>
<dbReference type="GO" id="GO:0008270">
    <property type="term" value="F:zinc ion binding"/>
    <property type="evidence" value="ECO:0007669"/>
    <property type="project" value="UniProtKB-KW"/>
</dbReference>
<dbReference type="GeneID" id="42047902"/>
<dbReference type="AlphaFoldDB" id="A0A1L7V7D0"/>
<dbReference type="RefSeq" id="XP_031077316.1">
    <property type="nucleotide sequence ID" value="XM_031226819.1"/>
</dbReference>
<reference evidence="5" key="1">
    <citation type="journal article" date="2016" name="Genome Biol. Evol.">
        <title>Comparative 'omics' of the Fusarium fujikuroi species complex highlights differences in genetic potential and metabolite synthesis.</title>
        <authorList>
            <person name="Niehaus E.-M."/>
            <person name="Muensterkoetter M."/>
            <person name="Proctor R.H."/>
            <person name="Brown D.W."/>
            <person name="Sharon A."/>
            <person name="Idan Y."/>
            <person name="Oren-Young L."/>
            <person name="Sieber C.M."/>
            <person name="Novak O."/>
            <person name="Pencik A."/>
            <person name="Tarkowska D."/>
            <person name="Hromadova K."/>
            <person name="Freeman S."/>
            <person name="Maymon M."/>
            <person name="Elazar M."/>
            <person name="Youssef S.A."/>
            <person name="El-Shabrawy E.S.M."/>
            <person name="Shalaby A.B.A."/>
            <person name="Houterman P."/>
            <person name="Brock N.L."/>
            <person name="Burkhardt I."/>
            <person name="Tsavkelova E.A."/>
            <person name="Dickschat J.S."/>
            <person name="Galuszka P."/>
            <person name="Gueldener U."/>
            <person name="Tudzynski B."/>
        </authorList>
    </citation>
    <scope>NUCLEOTIDE SEQUENCE [LARGE SCALE GENOMIC DNA]</scope>
    <source>
        <strain evidence="5">ET1</strain>
    </source>
</reference>
<evidence type="ECO:0000256" key="2">
    <source>
        <dbReference type="SAM" id="MobiDB-lite"/>
    </source>
</evidence>
<protein>
    <recommendedName>
        <fullName evidence="3">RING-type domain-containing protein</fullName>
    </recommendedName>
</protein>
<feature type="region of interest" description="Disordered" evidence="2">
    <location>
        <begin position="1"/>
        <end position="39"/>
    </location>
</feature>
<dbReference type="SUPFAM" id="SSF57850">
    <property type="entry name" value="RING/U-box"/>
    <property type="match status" value="1"/>
</dbReference>
<evidence type="ECO:0000313" key="5">
    <source>
        <dbReference type="Proteomes" id="UP000183971"/>
    </source>
</evidence>
<evidence type="ECO:0000313" key="4">
    <source>
        <dbReference type="EMBL" id="CZR36723.1"/>
    </source>
</evidence>
<dbReference type="Proteomes" id="UP000183971">
    <property type="component" value="Unassembled WGS sequence"/>
</dbReference>
<dbReference type="InterPro" id="IPR001841">
    <property type="entry name" value="Znf_RING"/>
</dbReference>
<keyword evidence="1" id="KW-0479">Metal-binding</keyword>
<dbReference type="Pfam" id="PF13639">
    <property type="entry name" value="zf-RING_2"/>
    <property type="match status" value="1"/>
</dbReference>
<keyword evidence="1" id="KW-0863">Zinc-finger</keyword>
<accession>A0A1L7V7D0</accession>